<dbReference type="SUPFAM" id="SSF46689">
    <property type="entry name" value="Homeodomain-like"/>
    <property type="match status" value="1"/>
</dbReference>
<dbReference type="InterPro" id="IPR018060">
    <property type="entry name" value="HTH_AraC"/>
</dbReference>
<dbReference type="SMART" id="SM00342">
    <property type="entry name" value="HTH_ARAC"/>
    <property type="match status" value="1"/>
</dbReference>
<evidence type="ECO:0000259" key="4">
    <source>
        <dbReference type="PROSITE" id="PS01124"/>
    </source>
</evidence>
<dbReference type="Gene3D" id="1.10.10.60">
    <property type="entry name" value="Homeodomain-like"/>
    <property type="match status" value="1"/>
</dbReference>
<dbReference type="Proteomes" id="UP001380186">
    <property type="component" value="Chromosome"/>
</dbReference>
<dbReference type="PROSITE" id="PS01124">
    <property type="entry name" value="HTH_ARAC_FAMILY_2"/>
    <property type="match status" value="1"/>
</dbReference>
<dbReference type="EMBL" id="AP029022">
    <property type="protein sequence ID" value="BEV03670.1"/>
    <property type="molecule type" value="Genomic_DNA"/>
</dbReference>
<keyword evidence="1" id="KW-0805">Transcription regulation</keyword>
<reference evidence="5 6" key="1">
    <citation type="journal article" date="2020" name="Microbes Environ.">
        <title>Synthetic bacterial community of duckweed: a simple and stable system to study plant-microbe interactions.</title>
        <authorList>
            <person name="Ishizawa H."/>
            <person name="Tada M."/>
            <person name="Kuroda M."/>
            <person name="Inoue D."/>
            <person name="Futamata H."/>
            <person name="Ike M."/>
        </authorList>
    </citation>
    <scope>NUCLEOTIDE SEQUENCE [LARGE SCALE GENOMIC DNA]</scope>
    <source>
        <strain evidence="5 6">DW100</strain>
    </source>
</reference>
<dbReference type="PANTHER" id="PTHR43280">
    <property type="entry name" value="ARAC-FAMILY TRANSCRIPTIONAL REGULATOR"/>
    <property type="match status" value="1"/>
</dbReference>
<organism evidence="5 6">
    <name type="scientific">Chryseobacterium gambrini</name>
    <dbReference type="NCBI Taxonomy" id="373672"/>
    <lineage>
        <taxon>Bacteria</taxon>
        <taxon>Pseudomonadati</taxon>
        <taxon>Bacteroidota</taxon>
        <taxon>Flavobacteriia</taxon>
        <taxon>Flavobacteriales</taxon>
        <taxon>Weeksellaceae</taxon>
        <taxon>Chryseobacterium group</taxon>
        <taxon>Chryseobacterium</taxon>
    </lineage>
</organism>
<name>A0ABM8K518_9FLAO</name>
<dbReference type="InterPro" id="IPR009057">
    <property type="entry name" value="Homeodomain-like_sf"/>
</dbReference>
<protein>
    <submittedName>
        <fullName evidence="5">Helix-turn-helix domain-containing protein</fullName>
    </submittedName>
</protein>
<dbReference type="PANTHER" id="PTHR43280:SF32">
    <property type="entry name" value="TRANSCRIPTIONAL REGULATORY PROTEIN"/>
    <property type="match status" value="1"/>
</dbReference>
<dbReference type="RefSeq" id="WP_271247773.1">
    <property type="nucleotide sequence ID" value="NZ_AP029022.1"/>
</dbReference>
<keyword evidence="6" id="KW-1185">Reference proteome</keyword>
<keyword evidence="2" id="KW-0238">DNA-binding</keyword>
<feature type="domain" description="HTH araC/xylS-type" evidence="4">
    <location>
        <begin position="202"/>
        <end position="305"/>
    </location>
</feature>
<evidence type="ECO:0000256" key="3">
    <source>
        <dbReference type="ARBA" id="ARBA00023163"/>
    </source>
</evidence>
<dbReference type="Pfam" id="PF12833">
    <property type="entry name" value="HTH_18"/>
    <property type="match status" value="1"/>
</dbReference>
<evidence type="ECO:0000313" key="6">
    <source>
        <dbReference type="Proteomes" id="UP001380186"/>
    </source>
</evidence>
<proteinExistence type="predicted"/>
<gene>
    <name evidence="5" type="ORF">CRDW_10440</name>
</gene>
<evidence type="ECO:0000256" key="1">
    <source>
        <dbReference type="ARBA" id="ARBA00023015"/>
    </source>
</evidence>
<dbReference type="InterPro" id="IPR037923">
    <property type="entry name" value="HTH-like"/>
</dbReference>
<dbReference type="SUPFAM" id="SSF51215">
    <property type="entry name" value="Regulatory protein AraC"/>
    <property type="match status" value="1"/>
</dbReference>
<sequence length="307" mass="35849">MGAKQEVIYFRNIYEVCSFLNVSPPQCPDIWLDKVEQVWVAPNLSVAPIKSELFAMNLFIDGGGTIKVAHWEKEMEFPSVYLVPPRQTVSCELTETTLVKYGIFFSENFVEEYSFLKELLADYPYFQADKSIPIKILPEEIEDLVALFEFFNKDYKNYSLKNRPVLAACLYIILLKVKDIYDKYYFEQFSDTKIYHEENLVLSFMNLLNKEKKRNDLAYSKSVSYYADALNVNANYLSRKLKMETGKTIKEHIHNIMIHDAKSLLKQTGLSVKEISFRLDFNEPAHFVNFFKKNVGCTPKQFRESTI</sequence>
<accession>A0ABM8K518</accession>
<keyword evidence="3" id="KW-0804">Transcription</keyword>
<evidence type="ECO:0000313" key="5">
    <source>
        <dbReference type="EMBL" id="BEV03670.1"/>
    </source>
</evidence>
<evidence type="ECO:0000256" key="2">
    <source>
        <dbReference type="ARBA" id="ARBA00023125"/>
    </source>
</evidence>